<evidence type="ECO:0000256" key="10">
    <source>
        <dbReference type="ARBA" id="ARBA00023004"/>
    </source>
</evidence>
<dbReference type="AlphaFoldDB" id="A0A6M2CGL0"/>
<comment type="cofactor">
    <cofactor evidence="1 13">
        <name>heme</name>
        <dbReference type="ChEBI" id="CHEBI:30413"/>
    </cofactor>
</comment>
<dbReference type="Gene3D" id="1.10.630.10">
    <property type="entry name" value="Cytochrome P450"/>
    <property type="match status" value="1"/>
</dbReference>
<dbReference type="OrthoDB" id="6507799at2759"/>
<dbReference type="Pfam" id="PF00067">
    <property type="entry name" value="p450"/>
    <property type="match status" value="1"/>
</dbReference>
<keyword evidence="6 13" id="KW-0479">Metal-binding</keyword>
<keyword evidence="5 13" id="KW-0349">Heme</keyword>
<evidence type="ECO:0000256" key="11">
    <source>
        <dbReference type="ARBA" id="ARBA00023033"/>
    </source>
</evidence>
<evidence type="ECO:0000256" key="4">
    <source>
        <dbReference type="ARBA" id="ARBA00010617"/>
    </source>
</evidence>
<dbReference type="PRINTS" id="PR00463">
    <property type="entry name" value="EP450I"/>
</dbReference>
<dbReference type="EMBL" id="GHWJ01000146">
    <property type="protein sequence ID" value="NOV32883.1"/>
    <property type="molecule type" value="Transcribed_RNA"/>
</dbReference>
<evidence type="ECO:0000256" key="13">
    <source>
        <dbReference type="PIRSR" id="PIRSR602401-1"/>
    </source>
</evidence>
<dbReference type="PANTHER" id="PTHR24292">
    <property type="entry name" value="CYTOCHROME P450"/>
    <property type="match status" value="1"/>
</dbReference>
<keyword evidence="11 14" id="KW-0503">Monooxygenase</keyword>
<sequence>MFPLVVTIILIGICLAAIFRWRKRHFSYFKNLGIPGPEPSLLWGNIREFHETDHYKVIGKWLEKYGDTFGFYDGDVPFIVTKDLDFLEYIFIRNFQNFTGRGETLVVESKHPFLKKTIIYVEGAKWRSLRRAISTSFTTAKLKQMMADLKNGADIFLNIVGERADSGREANALEIFQRLTLDYVGRGAFGVDGSFQIGPENSLAASARAVISGVMKGPLHFLCQSTSTLGVLATPLYWINMIFSGYVTVKLTKETARIIDLRKQNPEFRKPDVLQNLLDAEYQEESPQTDNDTLMSGKGAEKAIKSRVLTKDEVLLSASVLFVAGYDTTSTSLSYVTYLLAKHQDVQDRVRKEFNEAISGPDDFDYETITRKLPYLTQVVSEALRLYPPVLTFVTRKAVEDFEFNGVHYKAGTSFLSPTLQIHRDSRYWPDPLTFNPDRFAAENEGSFHNVAYQAFGVGPRNCIGMRMAQMALYYTIARLVQRFQLHVGPSQPEESFEIVSRAVLSKPSVGPWIVFRRI</sequence>
<dbReference type="GO" id="GO:0005789">
    <property type="term" value="C:endoplasmic reticulum membrane"/>
    <property type="evidence" value="ECO:0007669"/>
    <property type="project" value="UniProtKB-SubCell"/>
</dbReference>
<dbReference type="InterPro" id="IPR002401">
    <property type="entry name" value="Cyt_P450_E_grp-I"/>
</dbReference>
<evidence type="ECO:0000256" key="14">
    <source>
        <dbReference type="RuleBase" id="RU000461"/>
    </source>
</evidence>
<dbReference type="GO" id="GO:0004497">
    <property type="term" value="F:monooxygenase activity"/>
    <property type="evidence" value="ECO:0007669"/>
    <property type="project" value="UniProtKB-KW"/>
</dbReference>
<keyword evidence="9 14" id="KW-0560">Oxidoreductase</keyword>
<dbReference type="GO" id="GO:0005506">
    <property type="term" value="F:iron ion binding"/>
    <property type="evidence" value="ECO:0007669"/>
    <property type="project" value="InterPro"/>
</dbReference>
<evidence type="ECO:0000313" key="15">
    <source>
        <dbReference type="EMBL" id="NOV32883.1"/>
    </source>
</evidence>
<dbReference type="InterPro" id="IPR036396">
    <property type="entry name" value="Cyt_P450_sf"/>
</dbReference>
<proteinExistence type="inferred from homology"/>
<evidence type="ECO:0000256" key="1">
    <source>
        <dbReference type="ARBA" id="ARBA00001971"/>
    </source>
</evidence>
<organism evidence="15">
    <name type="scientific">Rhipicephalus microplus</name>
    <name type="common">Cattle tick</name>
    <name type="synonym">Boophilus microplus</name>
    <dbReference type="NCBI Taxonomy" id="6941"/>
    <lineage>
        <taxon>Eukaryota</taxon>
        <taxon>Metazoa</taxon>
        <taxon>Ecdysozoa</taxon>
        <taxon>Arthropoda</taxon>
        <taxon>Chelicerata</taxon>
        <taxon>Arachnida</taxon>
        <taxon>Acari</taxon>
        <taxon>Parasitiformes</taxon>
        <taxon>Ixodida</taxon>
        <taxon>Ixodoidea</taxon>
        <taxon>Ixodidae</taxon>
        <taxon>Rhipicephalinae</taxon>
        <taxon>Rhipicephalus</taxon>
        <taxon>Boophilus</taxon>
    </lineage>
</organism>
<dbReference type="PROSITE" id="PS00086">
    <property type="entry name" value="CYTOCHROME_P450"/>
    <property type="match status" value="1"/>
</dbReference>
<dbReference type="VEuPathDB" id="VectorBase:LOC119169220"/>
<protein>
    <submittedName>
        <fullName evidence="15">Putative cytochrome</fullName>
    </submittedName>
</protein>
<dbReference type="InterPro" id="IPR001128">
    <property type="entry name" value="Cyt_P450"/>
</dbReference>
<dbReference type="InterPro" id="IPR017972">
    <property type="entry name" value="Cyt_P450_CS"/>
</dbReference>
<keyword evidence="8" id="KW-0492">Microsome</keyword>
<comment type="subcellular location">
    <subcellularLocation>
        <location evidence="3">Endoplasmic reticulum membrane</location>
        <topology evidence="3">Peripheral membrane protein</topology>
    </subcellularLocation>
    <subcellularLocation>
        <location evidence="2">Microsome membrane</location>
        <topology evidence="2">Peripheral membrane protein</topology>
    </subcellularLocation>
</comment>
<dbReference type="SUPFAM" id="SSF48264">
    <property type="entry name" value="Cytochrome P450"/>
    <property type="match status" value="1"/>
</dbReference>
<evidence type="ECO:0000256" key="3">
    <source>
        <dbReference type="ARBA" id="ARBA00004406"/>
    </source>
</evidence>
<keyword evidence="12" id="KW-0472">Membrane</keyword>
<evidence type="ECO:0000256" key="2">
    <source>
        <dbReference type="ARBA" id="ARBA00004174"/>
    </source>
</evidence>
<evidence type="ECO:0000256" key="6">
    <source>
        <dbReference type="ARBA" id="ARBA00022723"/>
    </source>
</evidence>
<evidence type="ECO:0000256" key="9">
    <source>
        <dbReference type="ARBA" id="ARBA00023002"/>
    </source>
</evidence>
<name>A0A6M2CGL0_RHIMP</name>
<dbReference type="GO" id="GO:0016705">
    <property type="term" value="F:oxidoreductase activity, acting on paired donors, with incorporation or reduction of molecular oxygen"/>
    <property type="evidence" value="ECO:0007669"/>
    <property type="project" value="InterPro"/>
</dbReference>
<evidence type="ECO:0000256" key="12">
    <source>
        <dbReference type="ARBA" id="ARBA00023136"/>
    </source>
</evidence>
<evidence type="ECO:0000256" key="8">
    <source>
        <dbReference type="ARBA" id="ARBA00022848"/>
    </source>
</evidence>
<dbReference type="GO" id="GO:0020037">
    <property type="term" value="F:heme binding"/>
    <property type="evidence" value="ECO:0007669"/>
    <property type="project" value="InterPro"/>
</dbReference>
<dbReference type="CDD" id="cd11055">
    <property type="entry name" value="CYP3A-like"/>
    <property type="match status" value="1"/>
</dbReference>
<reference evidence="15" key="1">
    <citation type="submission" date="2019-09" db="EMBL/GenBank/DDBJ databases">
        <title>Organ-specific transcriptomic study of the physiology of the cattle tick, Rhipicephalus microplus.</title>
        <authorList>
            <person name="Tirloni L."/>
            <person name="Braz G."/>
            <person name="Gandara A.C.P."/>
            <person name="Sabadin G.A."/>
            <person name="da Silva R.M."/>
            <person name="Guizzo M.G."/>
            <person name="Machado J.A."/>
            <person name="Costa E.P."/>
            <person name="Gomes H.F."/>
            <person name="Moraes J."/>
            <person name="Mota M.B.S."/>
            <person name="Mesquita R.D."/>
            <person name="Alvarenga P.H."/>
            <person name="Alves F."/>
            <person name="Seixas A."/>
            <person name="da Fonseca R.N."/>
            <person name="Fogaca A."/>
            <person name="Logullo C."/>
            <person name="Tanaka A."/>
            <person name="Daffre S."/>
            <person name="Termignoni C."/>
            <person name="Vaz I.S.Jr."/>
            <person name="Oliveira P.L."/>
            <person name="Ribeiro J.M."/>
        </authorList>
    </citation>
    <scope>NUCLEOTIDE SEQUENCE</scope>
    <source>
        <strain evidence="15">Porto Alegre</strain>
    </source>
</reference>
<dbReference type="PANTHER" id="PTHR24292:SF102">
    <property type="entry name" value="CYTOCHROME P450 FAMILY-RELATED"/>
    <property type="match status" value="1"/>
</dbReference>
<dbReference type="FunFam" id="1.10.630.10:FF:000182">
    <property type="entry name" value="Cytochrome P450 3A4"/>
    <property type="match status" value="1"/>
</dbReference>
<evidence type="ECO:0000256" key="7">
    <source>
        <dbReference type="ARBA" id="ARBA00022824"/>
    </source>
</evidence>
<keyword evidence="7" id="KW-0256">Endoplasmic reticulum</keyword>
<feature type="binding site" description="axial binding residue" evidence="13">
    <location>
        <position position="463"/>
    </location>
    <ligand>
        <name>heme</name>
        <dbReference type="ChEBI" id="CHEBI:30413"/>
    </ligand>
    <ligandPart>
        <name>Fe</name>
        <dbReference type="ChEBI" id="CHEBI:18248"/>
    </ligandPart>
</feature>
<comment type="similarity">
    <text evidence="4 14">Belongs to the cytochrome P450 family.</text>
</comment>
<accession>A0A6M2CGL0</accession>
<keyword evidence="10 13" id="KW-0408">Iron</keyword>
<evidence type="ECO:0000256" key="5">
    <source>
        <dbReference type="ARBA" id="ARBA00022617"/>
    </source>
</evidence>
<dbReference type="PRINTS" id="PR00385">
    <property type="entry name" value="P450"/>
</dbReference>
<dbReference type="InterPro" id="IPR050476">
    <property type="entry name" value="Insect_CytP450_Detox"/>
</dbReference>